<dbReference type="InterPro" id="IPR041175">
    <property type="entry name" value="VLRF1/Vms1"/>
</dbReference>
<feature type="compositionally biased region" description="Basic and acidic residues" evidence="11">
    <location>
        <begin position="672"/>
        <end position="681"/>
    </location>
</feature>
<comment type="subcellular location">
    <subcellularLocation>
        <location evidence="1">Cytoplasm</location>
    </subcellularLocation>
</comment>
<dbReference type="AlphaFoldDB" id="A0A8H3TRC2"/>
<keyword evidence="5" id="KW-0677">Repeat</keyword>
<accession>A0A8H3TRC2</accession>
<keyword evidence="8" id="KW-0040">ANK repeat</keyword>
<evidence type="ECO:0000256" key="6">
    <source>
        <dbReference type="ARBA" id="ARBA00022759"/>
    </source>
</evidence>
<sequence length="694" mass="77299">MSYPLIQRPLYAYQLPQQLLDILSVRSAVAPVAEPEQPEPASEQLEPRTAPHVPAGSLSCQACGNVVFQNVDEQRRHFRSDWHRFNVAGKRGVTEEEFEAMDDLSSLSGSASESDEATNTDGSTATDRVTRLLRRQTLRANTDANAAGTGGEIDSDQEAEEQEYRRRAELRTAIVWYQARDSPDAEKKLVPDDTQLGVYRALLPRSVIAPSQPSTLLEALYAMQLPPLESGESFDPFEERKVTLLMVAGGHFAGMVVSLRPLNLAQGKGLKPERQEVKGAGEVRVLKHKTFHRYTTRKKQGGSQSLNDNAKSKANSAGAMLRRYGEQSLKEEIQQLMIEWEDEIQSSEKIFLRASTAGKRSFWGYPGAVLEKGDERVSVFPFPTRRPTLSELIRCWQELTRVKITHLTEDAIKALEEAYIASLQPKTRPVPAPAPPPVKPAKEAPPKLSPEEEAFRERRRRAMDMVRKGRLEPLVTFWEKHGEALGGVDAKAEAWVDEGQGQTLLMTAAQAGQEDVVRWLLEAQRADPTVIYAIDATPVATDDDAEEKKPAPRGRTAYDLASTKGVRNIFRRLAHDHPDWYDWIGAGHVPSGLSEEREQEQDKKRTERRKGLKDKLKEREAKRVAEQEAAAPEPETVQPPPPPPSSARTGPQKLGGGKPNSDSSLTGLTPEMRARIERERRARAAEARLANLGR</sequence>
<keyword evidence="3 10" id="KW-0963">Cytoplasm</keyword>
<feature type="compositionally biased region" description="Basic and acidic residues" evidence="11">
    <location>
        <begin position="440"/>
        <end position="454"/>
    </location>
</feature>
<dbReference type="Gene3D" id="1.25.40.20">
    <property type="entry name" value="Ankyrin repeat-containing domain"/>
    <property type="match status" value="1"/>
</dbReference>
<evidence type="ECO:0000259" key="12">
    <source>
        <dbReference type="PROSITE" id="PS52044"/>
    </source>
</evidence>
<dbReference type="OrthoDB" id="429841at2759"/>
<evidence type="ECO:0000256" key="3">
    <source>
        <dbReference type="ARBA" id="ARBA00022490"/>
    </source>
</evidence>
<feature type="compositionally biased region" description="Basic and acidic residues" evidence="11">
    <location>
        <begin position="594"/>
        <end position="605"/>
    </location>
</feature>
<comment type="similarity">
    <text evidence="2 10">Belongs to the ANKZF1/VMS1 family.</text>
</comment>
<feature type="region of interest" description="Disordered" evidence="11">
    <location>
        <begin position="33"/>
        <end position="53"/>
    </location>
</feature>
<keyword evidence="9" id="KW-0175">Coiled coil</keyword>
<dbReference type="GO" id="GO:0005737">
    <property type="term" value="C:cytoplasm"/>
    <property type="evidence" value="ECO:0007669"/>
    <property type="project" value="UniProtKB-SubCell"/>
</dbReference>
<feature type="compositionally biased region" description="Low complexity" evidence="11">
    <location>
        <begin position="103"/>
        <end position="112"/>
    </location>
</feature>
<dbReference type="Proteomes" id="UP000620104">
    <property type="component" value="Unassembled WGS sequence"/>
</dbReference>
<feature type="compositionally biased region" description="Basic and acidic residues" evidence="11">
    <location>
        <begin position="613"/>
        <end position="626"/>
    </location>
</feature>
<feature type="region of interest" description="Disordered" evidence="11">
    <location>
        <begin position="590"/>
        <end position="681"/>
    </location>
</feature>
<keyword evidence="4 10" id="KW-0540">Nuclease</keyword>
<dbReference type="GO" id="GO:0036503">
    <property type="term" value="P:ERAD pathway"/>
    <property type="evidence" value="ECO:0007669"/>
    <property type="project" value="TreeGrafter"/>
</dbReference>
<organism evidence="13 14">
    <name type="scientific">Naganishia liquefaciens</name>
    <dbReference type="NCBI Taxonomy" id="104408"/>
    <lineage>
        <taxon>Eukaryota</taxon>
        <taxon>Fungi</taxon>
        <taxon>Dikarya</taxon>
        <taxon>Basidiomycota</taxon>
        <taxon>Agaricomycotina</taxon>
        <taxon>Tremellomycetes</taxon>
        <taxon>Filobasidiales</taxon>
        <taxon>Filobasidiaceae</taxon>
        <taxon>Naganishia</taxon>
    </lineage>
</organism>
<dbReference type="SUPFAM" id="SSF48403">
    <property type="entry name" value="Ankyrin repeat"/>
    <property type="match status" value="1"/>
</dbReference>
<keyword evidence="6 10" id="KW-0255">Endonuclease</keyword>
<dbReference type="PROSITE" id="PS52044">
    <property type="entry name" value="VLRF1"/>
    <property type="match status" value="1"/>
</dbReference>
<reference evidence="13" key="1">
    <citation type="submission" date="2020-07" db="EMBL/GenBank/DDBJ databases">
        <title>Draft Genome Sequence of a Deep-Sea Yeast, Naganishia (Cryptococcus) liquefaciens strain N6.</title>
        <authorList>
            <person name="Han Y.W."/>
            <person name="Kajitani R."/>
            <person name="Morimoto H."/>
            <person name="Parhat M."/>
            <person name="Tsubouchi H."/>
            <person name="Bakenova O."/>
            <person name="Ogata M."/>
            <person name="Argunhan B."/>
            <person name="Aoki R."/>
            <person name="Kajiwara S."/>
            <person name="Itoh T."/>
            <person name="Iwasaki H."/>
        </authorList>
    </citation>
    <scope>NUCLEOTIDE SEQUENCE</scope>
    <source>
        <strain evidence="13">N6</strain>
    </source>
</reference>
<keyword evidence="7 10" id="KW-0378">Hydrolase</keyword>
<dbReference type="Pfam" id="PF18826">
    <property type="entry name" value="bVLRF1"/>
    <property type="match status" value="1"/>
</dbReference>
<gene>
    <name evidence="13" type="ORF">NliqN6_1587</name>
</gene>
<feature type="active site" evidence="10">
    <location>
        <position position="304"/>
    </location>
</feature>
<evidence type="ECO:0000256" key="4">
    <source>
        <dbReference type="ARBA" id="ARBA00022722"/>
    </source>
</evidence>
<feature type="region of interest" description="Disordered" evidence="11">
    <location>
        <begin position="426"/>
        <end position="454"/>
    </location>
</feature>
<evidence type="ECO:0000256" key="2">
    <source>
        <dbReference type="ARBA" id="ARBA00009262"/>
    </source>
</evidence>
<dbReference type="EMBL" id="BLZA01000011">
    <property type="protein sequence ID" value="GHJ85185.1"/>
    <property type="molecule type" value="Genomic_DNA"/>
</dbReference>
<feature type="compositionally biased region" description="Low complexity" evidence="11">
    <location>
        <begin position="138"/>
        <end position="147"/>
    </location>
</feature>
<proteinExistence type="inferred from homology"/>
<dbReference type="PANTHER" id="PTHR16036">
    <property type="entry name" value="ANKYRIN REPEAT AND ZINC FINGER DOMAIN-CONTAINING PROTEIN 1"/>
    <property type="match status" value="1"/>
</dbReference>
<evidence type="ECO:0000313" key="14">
    <source>
        <dbReference type="Proteomes" id="UP000620104"/>
    </source>
</evidence>
<feature type="domain" description="VLRF1" evidence="12">
    <location>
        <begin position="238"/>
        <end position="402"/>
    </location>
</feature>
<dbReference type="InterPro" id="IPR036770">
    <property type="entry name" value="Ankyrin_rpt-contain_sf"/>
</dbReference>
<evidence type="ECO:0000256" key="5">
    <source>
        <dbReference type="ARBA" id="ARBA00022737"/>
    </source>
</evidence>
<dbReference type="InterPro" id="IPR002110">
    <property type="entry name" value="Ankyrin_rpt"/>
</dbReference>
<feature type="compositionally biased region" description="Low complexity" evidence="11">
    <location>
        <begin position="33"/>
        <end position="44"/>
    </location>
</feature>
<name>A0A8H3TRC2_9TREE</name>
<dbReference type="GO" id="GO:0004519">
    <property type="term" value="F:endonuclease activity"/>
    <property type="evidence" value="ECO:0007669"/>
    <property type="project" value="UniProtKB-KW"/>
</dbReference>
<evidence type="ECO:0000256" key="8">
    <source>
        <dbReference type="ARBA" id="ARBA00023043"/>
    </source>
</evidence>
<feature type="compositionally biased region" description="Pro residues" evidence="11">
    <location>
        <begin position="428"/>
        <end position="439"/>
    </location>
</feature>
<evidence type="ECO:0000256" key="1">
    <source>
        <dbReference type="ARBA" id="ARBA00004496"/>
    </source>
</evidence>
<dbReference type="Pfam" id="PF00023">
    <property type="entry name" value="Ank"/>
    <property type="match status" value="1"/>
</dbReference>
<dbReference type="GO" id="GO:0016787">
    <property type="term" value="F:hydrolase activity"/>
    <property type="evidence" value="ECO:0007669"/>
    <property type="project" value="UniProtKB-KW"/>
</dbReference>
<dbReference type="PANTHER" id="PTHR16036:SF2">
    <property type="entry name" value="TRNA ENDONUCLEASE ANKZF1"/>
    <property type="match status" value="1"/>
</dbReference>
<keyword evidence="14" id="KW-1185">Reference proteome</keyword>
<comment type="domain">
    <text evidence="10">The VLRF1 domain mediates binding to the 60S ribosomal subunit.</text>
</comment>
<evidence type="ECO:0000313" key="13">
    <source>
        <dbReference type="EMBL" id="GHJ85185.1"/>
    </source>
</evidence>
<dbReference type="InterPro" id="IPR047139">
    <property type="entry name" value="ANKZ1/VMS1"/>
</dbReference>
<evidence type="ECO:0000256" key="10">
    <source>
        <dbReference type="PROSITE-ProRule" id="PRU01389"/>
    </source>
</evidence>
<evidence type="ECO:0000256" key="9">
    <source>
        <dbReference type="ARBA" id="ARBA00023054"/>
    </source>
</evidence>
<protein>
    <recommendedName>
        <fullName evidence="12">VLRF1 domain-containing protein</fullName>
    </recommendedName>
</protein>
<comment type="caution">
    <text evidence="13">The sequence shown here is derived from an EMBL/GenBank/DDBJ whole genome shotgun (WGS) entry which is preliminary data.</text>
</comment>
<feature type="compositionally biased region" description="Low complexity" evidence="11">
    <location>
        <begin position="627"/>
        <end position="636"/>
    </location>
</feature>
<evidence type="ECO:0000256" key="7">
    <source>
        <dbReference type="ARBA" id="ARBA00022801"/>
    </source>
</evidence>
<feature type="region of interest" description="Disordered" evidence="11">
    <location>
        <begin position="99"/>
        <end position="164"/>
    </location>
</feature>
<evidence type="ECO:0000256" key="11">
    <source>
        <dbReference type="SAM" id="MobiDB-lite"/>
    </source>
</evidence>